<dbReference type="Pfam" id="PF12796">
    <property type="entry name" value="Ank_2"/>
    <property type="match status" value="6"/>
</dbReference>
<dbReference type="EMBL" id="CDMZ01005853">
    <property type="protein sequence ID" value="CEM55210.1"/>
    <property type="molecule type" value="Genomic_DNA"/>
</dbReference>
<feature type="repeat" description="ANK" evidence="3">
    <location>
        <begin position="188"/>
        <end position="220"/>
    </location>
</feature>
<dbReference type="PANTHER" id="PTHR24123">
    <property type="entry name" value="ANKYRIN REPEAT-CONTAINING"/>
    <property type="match status" value="1"/>
</dbReference>
<name>A0A0G4IDB5_9ALVE</name>
<keyword evidence="2 3" id="KW-0040">ANK repeat</keyword>
<feature type="repeat" description="ANK" evidence="3">
    <location>
        <begin position="75"/>
        <end position="107"/>
    </location>
</feature>
<dbReference type="InterPro" id="IPR002110">
    <property type="entry name" value="Ankyrin_rpt"/>
</dbReference>
<evidence type="ECO:0000256" key="2">
    <source>
        <dbReference type="ARBA" id="ARBA00023043"/>
    </source>
</evidence>
<feature type="repeat" description="ANK" evidence="3">
    <location>
        <begin position="370"/>
        <end position="402"/>
    </location>
</feature>
<dbReference type="Gene3D" id="1.25.40.20">
    <property type="entry name" value="Ankyrin repeat-containing domain"/>
    <property type="match status" value="7"/>
</dbReference>
<feature type="repeat" description="ANK" evidence="3">
    <location>
        <begin position="513"/>
        <end position="545"/>
    </location>
</feature>
<feature type="repeat" description="ANK" evidence="3">
    <location>
        <begin position="579"/>
        <end position="611"/>
    </location>
</feature>
<keyword evidence="1" id="KW-0677">Repeat</keyword>
<organism evidence="4">
    <name type="scientific">Chromera velia CCMP2878</name>
    <dbReference type="NCBI Taxonomy" id="1169474"/>
    <lineage>
        <taxon>Eukaryota</taxon>
        <taxon>Sar</taxon>
        <taxon>Alveolata</taxon>
        <taxon>Colpodellida</taxon>
        <taxon>Chromeraceae</taxon>
        <taxon>Chromera</taxon>
    </lineage>
</organism>
<evidence type="ECO:0000313" key="4">
    <source>
        <dbReference type="EMBL" id="CEM55210.1"/>
    </source>
</evidence>
<gene>
    <name evidence="4" type="ORF">Cvel_13365</name>
</gene>
<dbReference type="SMART" id="SM00248">
    <property type="entry name" value="ANK"/>
    <property type="match status" value="17"/>
</dbReference>
<dbReference type="PROSITE" id="PS50297">
    <property type="entry name" value="ANK_REP_REGION"/>
    <property type="match status" value="6"/>
</dbReference>
<dbReference type="VEuPathDB" id="CryptoDB:Cvel_13365"/>
<dbReference type="PROSITE" id="PS50088">
    <property type="entry name" value="ANK_REPEAT"/>
    <property type="match status" value="10"/>
</dbReference>
<protein>
    <submittedName>
        <fullName evidence="4">Uncharacterized protein</fullName>
    </submittedName>
</protein>
<dbReference type="SUPFAM" id="SSF48403">
    <property type="entry name" value="Ankyrin repeat"/>
    <property type="match status" value="2"/>
</dbReference>
<dbReference type="PhylomeDB" id="A0A0G4IDB5"/>
<dbReference type="InterPro" id="IPR051165">
    <property type="entry name" value="Multifunctional_ANK_Repeat"/>
</dbReference>
<feature type="repeat" description="ANK" evidence="3">
    <location>
        <begin position="255"/>
        <end position="287"/>
    </location>
</feature>
<dbReference type="PRINTS" id="PR01415">
    <property type="entry name" value="ANKYRIN"/>
</dbReference>
<dbReference type="InterPro" id="IPR036770">
    <property type="entry name" value="Ankyrin_rpt-contain_sf"/>
</dbReference>
<feature type="repeat" description="ANK" evidence="3">
    <location>
        <begin position="108"/>
        <end position="140"/>
    </location>
</feature>
<feature type="repeat" description="ANK" evidence="3">
    <location>
        <begin position="546"/>
        <end position="578"/>
    </location>
</feature>
<proteinExistence type="predicted"/>
<dbReference type="AlphaFoldDB" id="A0A0G4IDB5"/>
<dbReference type="PANTHER" id="PTHR24123:SF33">
    <property type="entry name" value="PROTEIN HOS4"/>
    <property type="match status" value="1"/>
</dbReference>
<sequence>MTVTALSPHLCELTPLILRHVRRFRPVDFVCLKAAVERLVEEGKAEDLLLLLRLGADVNEVFEETPSLFEGSSTPPGSVLHYAAERGSVEGVRILLNLGAFVDLKSGKGWTALHVASFHARPKVVRFLLKQKADKDMTTTERKSGIFGTVKRKTALMLACENKSKQAWLTVFEVLVEGKADVNIVDGDGRTALTYASECGSVEVVKLLLTHAADVNSRDKERQTVLLWGVRSGVPEVVRLLLEGGTKTDVLERGGWETELICASAKGFTDVVKVLLGGGANVNGLNRFGETALMHACMKGNEEVVRVLLEHRGGKWGRGKADVHAKDEEGKTTLMLVTRNRKDEMPVSVYASIVKALLKAKANMNAADGSGRTALMFASMLGDAEAAEVLIGLGAKVNCQDTDEGWSALMHACVKGDSHVGCVQTLLQGKADVNQTNSEGYSALSLAAFHLSFPIKLRGQTGVFEALIEGKADVNLASQNRATPLMHVAGWGNTKGVQLFIKARAELNAVECSHKTALCLASMNGNDAAVSMLLEAGAKVDIPDEEGITALIWASFQGHTRIVRALIKAKADIEAVNKEGKTALIYASSNRKDQTVEALVEAKANVEAVDKEKGTALTYATEKGHSKVVELIQNELKRLTD</sequence>
<accession>A0A0G4IDB5</accession>
<reference evidence="4" key="1">
    <citation type="submission" date="2014-11" db="EMBL/GenBank/DDBJ databases">
        <authorList>
            <person name="Otto D Thomas"/>
            <person name="Naeem Raeece"/>
        </authorList>
    </citation>
    <scope>NUCLEOTIDE SEQUENCE</scope>
</reference>
<feature type="repeat" description="ANK" evidence="3">
    <location>
        <begin position="288"/>
        <end position="311"/>
    </location>
</feature>
<feature type="repeat" description="ANK" evidence="3">
    <location>
        <begin position="404"/>
        <end position="438"/>
    </location>
</feature>
<evidence type="ECO:0000256" key="3">
    <source>
        <dbReference type="PROSITE-ProRule" id="PRU00023"/>
    </source>
</evidence>
<evidence type="ECO:0000256" key="1">
    <source>
        <dbReference type="ARBA" id="ARBA00022737"/>
    </source>
</evidence>